<dbReference type="InterPro" id="IPR051248">
    <property type="entry name" value="UPF0507/Ank_repeat_27"/>
</dbReference>
<dbReference type="SMART" id="SM00167">
    <property type="entry name" value="VPS9"/>
    <property type="match status" value="1"/>
</dbReference>
<protein>
    <recommendedName>
        <fullName evidence="2">VPS9 domain-containing protein</fullName>
    </recommendedName>
</protein>
<gene>
    <name evidence="3" type="ORF">LOTGIDRAFT_237017</name>
</gene>
<dbReference type="GO" id="GO:0097422">
    <property type="term" value="C:tubular endosome"/>
    <property type="evidence" value="ECO:0007669"/>
    <property type="project" value="TreeGrafter"/>
</dbReference>
<dbReference type="STRING" id="225164.V3YWL8"/>
<evidence type="ECO:0000313" key="4">
    <source>
        <dbReference type="Proteomes" id="UP000030746"/>
    </source>
</evidence>
<dbReference type="PANTHER" id="PTHR24170">
    <property type="entry name" value="ANKYRIN REPEAT DOMAIN-CONTAINING PROTEIN 27"/>
    <property type="match status" value="1"/>
</dbReference>
<evidence type="ECO:0000313" key="3">
    <source>
        <dbReference type="EMBL" id="ESO82418.1"/>
    </source>
</evidence>
<keyword evidence="4" id="KW-1185">Reference proteome</keyword>
<dbReference type="PROSITE" id="PS51205">
    <property type="entry name" value="VPS9"/>
    <property type="match status" value="1"/>
</dbReference>
<sequence length="537" mass="61511">MSYDMDELDINPFFRALQTTFSDLYEKAQEKCYLVCVPQKSNLVGASINQKLLESHILRPSPYFKGQYISQYNPDNQTVSIEDNGQIIHLLQGYKDKKTIRILSEELAYNKNYQPYKILIVEEPFEIRSTGAALSSTKESPINDLLIPKSTFTESKCFLQSITEFSKVLQEIDKAISDFNQHYMVLKDYLEDVADRIQFIVANLSEKCISCSKKKIHSDPRFKDVLYGAVESYFLGMVYNKVFSAICEKFSQEDRDLYNKCFHLDNITPAQLDIPKQFSCPLPTAIFELSRLKDFHTPKEKLNTLKAVIDSITMEIEAHVNSTKQKIDVFPLTSKSDTPCLTSDDLIPLLVTVIAGAKCTTLESDLYYMEYFLWNSTFKDMDDVSYCLVTFKAAVQYMQETDFNTLVQKSHKPVREPGVSELLSGMKISPFDSPGDRLSTQSSRENKIDSYSDFLSTQNIRKDKKPVKLSTLLSQDGKSHKEPQQQGERKIKSIFNESVKRYSPNMMLENKSDDNPLGDFLSGLQNDPFEQSFGKQF</sequence>
<dbReference type="Pfam" id="PF02204">
    <property type="entry name" value="VPS9"/>
    <property type="match status" value="1"/>
</dbReference>
<reference evidence="3 4" key="1">
    <citation type="journal article" date="2013" name="Nature">
        <title>Insights into bilaterian evolution from three spiralian genomes.</title>
        <authorList>
            <person name="Simakov O."/>
            <person name="Marletaz F."/>
            <person name="Cho S.J."/>
            <person name="Edsinger-Gonzales E."/>
            <person name="Havlak P."/>
            <person name="Hellsten U."/>
            <person name="Kuo D.H."/>
            <person name="Larsson T."/>
            <person name="Lv J."/>
            <person name="Arendt D."/>
            <person name="Savage R."/>
            <person name="Osoegawa K."/>
            <person name="de Jong P."/>
            <person name="Grimwood J."/>
            <person name="Chapman J.A."/>
            <person name="Shapiro H."/>
            <person name="Aerts A."/>
            <person name="Otillar R.P."/>
            <person name="Terry A.Y."/>
            <person name="Boore J.L."/>
            <person name="Grigoriev I.V."/>
            <person name="Lindberg D.R."/>
            <person name="Seaver E.C."/>
            <person name="Weisblat D.A."/>
            <person name="Putnam N.H."/>
            <person name="Rokhsar D.S."/>
        </authorList>
    </citation>
    <scope>NUCLEOTIDE SEQUENCE [LARGE SCALE GENOMIC DNA]</scope>
</reference>
<dbReference type="Gene3D" id="1.20.1050.80">
    <property type="entry name" value="VPS9 domain"/>
    <property type="match status" value="1"/>
</dbReference>
<dbReference type="GO" id="GO:0005085">
    <property type="term" value="F:guanyl-nucleotide exchange factor activity"/>
    <property type="evidence" value="ECO:0007669"/>
    <property type="project" value="TreeGrafter"/>
</dbReference>
<dbReference type="InterPro" id="IPR037191">
    <property type="entry name" value="VPS9_dom_sf"/>
</dbReference>
<dbReference type="PANTHER" id="PTHR24170:SF1">
    <property type="entry name" value="DOMAIN PROTEIN, PUTATIVE (AFU_ORTHOLOGUE AFUA_1G09870)-RELATED"/>
    <property type="match status" value="1"/>
</dbReference>
<dbReference type="EMBL" id="KB203918">
    <property type="protein sequence ID" value="ESO82418.1"/>
    <property type="molecule type" value="Genomic_DNA"/>
</dbReference>
<dbReference type="OrthoDB" id="411646at2759"/>
<dbReference type="InterPro" id="IPR003123">
    <property type="entry name" value="VPS9"/>
</dbReference>
<feature type="compositionally biased region" description="Basic and acidic residues" evidence="1">
    <location>
        <begin position="477"/>
        <end position="491"/>
    </location>
</feature>
<dbReference type="SUPFAM" id="SSF109993">
    <property type="entry name" value="VPS9 domain"/>
    <property type="match status" value="1"/>
</dbReference>
<feature type="compositionally biased region" description="Polar residues" evidence="1">
    <location>
        <begin position="523"/>
        <end position="537"/>
    </location>
</feature>
<evidence type="ECO:0000256" key="1">
    <source>
        <dbReference type="SAM" id="MobiDB-lite"/>
    </source>
</evidence>
<evidence type="ECO:0000259" key="2">
    <source>
        <dbReference type="PROSITE" id="PS51205"/>
    </source>
</evidence>
<feature type="domain" description="VPS9" evidence="2">
    <location>
        <begin position="251"/>
        <end position="407"/>
    </location>
</feature>
<dbReference type="GO" id="GO:0005886">
    <property type="term" value="C:plasma membrane"/>
    <property type="evidence" value="ECO:0007669"/>
    <property type="project" value="TreeGrafter"/>
</dbReference>
<dbReference type="GO" id="GO:0030133">
    <property type="term" value="C:transport vesicle"/>
    <property type="evidence" value="ECO:0007669"/>
    <property type="project" value="TreeGrafter"/>
</dbReference>
<dbReference type="CTD" id="20250322"/>
<dbReference type="Proteomes" id="UP000030746">
    <property type="component" value="Unassembled WGS sequence"/>
</dbReference>
<dbReference type="AlphaFoldDB" id="V3YWL8"/>
<dbReference type="GO" id="GO:0005770">
    <property type="term" value="C:late endosome"/>
    <property type="evidence" value="ECO:0007669"/>
    <property type="project" value="TreeGrafter"/>
</dbReference>
<organism evidence="3 4">
    <name type="scientific">Lottia gigantea</name>
    <name type="common">Giant owl limpet</name>
    <dbReference type="NCBI Taxonomy" id="225164"/>
    <lineage>
        <taxon>Eukaryota</taxon>
        <taxon>Metazoa</taxon>
        <taxon>Spiralia</taxon>
        <taxon>Lophotrochozoa</taxon>
        <taxon>Mollusca</taxon>
        <taxon>Gastropoda</taxon>
        <taxon>Patellogastropoda</taxon>
        <taxon>Lottioidea</taxon>
        <taxon>Lottiidae</taxon>
        <taxon>Lottia</taxon>
    </lineage>
</organism>
<dbReference type="RefSeq" id="XP_009066921.1">
    <property type="nucleotide sequence ID" value="XM_009068673.1"/>
</dbReference>
<accession>V3YWL8</accession>
<dbReference type="OMA" id="VCIPQTA"/>
<dbReference type="GO" id="GO:0045022">
    <property type="term" value="P:early endosome to late endosome transport"/>
    <property type="evidence" value="ECO:0007669"/>
    <property type="project" value="TreeGrafter"/>
</dbReference>
<dbReference type="KEGG" id="lgi:LOTGIDRAFT_237017"/>
<feature type="region of interest" description="Disordered" evidence="1">
    <location>
        <begin position="472"/>
        <end position="537"/>
    </location>
</feature>
<proteinExistence type="predicted"/>
<dbReference type="GeneID" id="20250322"/>
<name>V3YWL8_LOTGI</name>
<dbReference type="GO" id="GO:0005769">
    <property type="term" value="C:early endosome"/>
    <property type="evidence" value="ECO:0007669"/>
    <property type="project" value="TreeGrafter"/>
</dbReference>
<dbReference type="HOGENOM" id="CLU_039344_0_0_1"/>
<dbReference type="GO" id="GO:0000149">
    <property type="term" value="F:SNARE binding"/>
    <property type="evidence" value="ECO:0007669"/>
    <property type="project" value="TreeGrafter"/>
</dbReference>